<keyword evidence="7 9" id="KW-0472">Membrane</keyword>
<evidence type="ECO:0000313" key="10">
    <source>
        <dbReference type="EMBL" id="KAK4527133.1"/>
    </source>
</evidence>
<sequence length="376" mass="43079">MELVAICLEAFSDTFWVQLSLLGRYKERAFAEGMSLICCTSCLGLFVHFKISYWIAVPCSHIAYSLTLNLCFMRLLSEKNIFHLIHPMKIFKRPAGLDSYLWITFYSVLRACPKFLLGDGENIILILLNDAKGQGNYKFAANLSSLILRFLFRPLEEQAHIVFSRYSSDFLEASKRPHVVREWKHFLCPLLRVEIVLCLCLCALGPWFIPDFVALFFGNQWESAVFLLECYSYYIFAMGLNGLLEAFYTSVGDTRAIVKYTYYSWFVSLCYLGTAYYLSQRIGIAGLVIANIANMLARSGFCFLFAWNILGRGFLLASIPSTWFWVCFMYAYTALAYLNEHLSGVSLIMRLVYRTLLLVPLMAELLIKECHIEAAA</sequence>
<keyword evidence="6 9" id="KW-1133">Transmembrane helix</keyword>
<evidence type="ECO:0000256" key="8">
    <source>
        <dbReference type="ARBA" id="ARBA00045912"/>
    </source>
</evidence>
<accession>A0AAV9IIB2</accession>
<feature type="transmembrane region" description="Helical" evidence="9">
    <location>
        <begin position="231"/>
        <end position="248"/>
    </location>
</feature>
<feature type="transmembrane region" description="Helical" evidence="9">
    <location>
        <begin position="53"/>
        <end position="76"/>
    </location>
</feature>
<dbReference type="AlphaFoldDB" id="A0AAV9IIB2"/>
<proteinExistence type="inferred from homology"/>
<feature type="transmembrane region" description="Helical" evidence="9">
    <location>
        <begin position="347"/>
        <end position="367"/>
    </location>
</feature>
<evidence type="ECO:0000256" key="5">
    <source>
        <dbReference type="ARBA" id="ARBA00022824"/>
    </source>
</evidence>
<comment type="subcellular location">
    <subcellularLocation>
        <location evidence="1 9">Endoplasmic reticulum membrane</location>
        <topology evidence="1 9">Multi-pass membrane protein</topology>
    </subcellularLocation>
</comment>
<keyword evidence="4 9" id="KW-0812">Transmembrane</keyword>
<comment type="similarity">
    <text evidence="3 9">Belongs to the RFT1 family.</text>
</comment>
<dbReference type="InterPro" id="IPR007594">
    <property type="entry name" value="RFT1"/>
</dbReference>
<comment type="function">
    <text evidence="8 9">Intramembrane glycolipid transporter that operates in the biosynthetic pathway of dolichol-linked oligosaccharides, the glycan precursors employed in protein asparagine (N)-glycosylation. The sequential addition of sugars to dolichol pyrophosphate produces dolichol-linked oligosaccharides containing fourteen sugars, including two GlcNAcs, nine mannoses and three glucoses. Once assembled, the oligosaccharide is transferred from the lipid to nascent proteins by oligosaccharyltransferases. The assembly of dolichol-linked oligosaccharides begins on the cytosolic side of the endoplasmic reticulum membrane and finishes in its lumen. RFT1 could mediate the translocation of the cytosolically oriented intermediate DolPP-GlcNAc2Man5, produced by ALG11, into the ER lumen where dolichol-linked oligosaccharides assembly continues. However, the intramembrane lipid transporter activity could not be confirmed in vitro.</text>
</comment>
<dbReference type="GO" id="GO:0034203">
    <property type="term" value="P:glycolipid translocation"/>
    <property type="evidence" value="ECO:0007669"/>
    <property type="project" value="TreeGrafter"/>
</dbReference>
<evidence type="ECO:0000256" key="3">
    <source>
        <dbReference type="ARBA" id="ARBA00010288"/>
    </source>
</evidence>
<feature type="transmembrane region" description="Helical" evidence="9">
    <location>
        <begin position="186"/>
        <end position="209"/>
    </location>
</feature>
<comment type="caution">
    <text evidence="10">The sequence shown here is derived from an EMBL/GenBank/DDBJ whole genome shotgun (WGS) entry which is preliminary data.</text>
</comment>
<organism evidence="10 11">
    <name type="scientific">Galdieria yellowstonensis</name>
    <dbReference type="NCBI Taxonomy" id="3028027"/>
    <lineage>
        <taxon>Eukaryota</taxon>
        <taxon>Rhodophyta</taxon>
        <taxon>Bangiophyceae</taxon>
        <taxon>Galdieriales</taxon>
        <taxon>Galdieriaceae</taxon>
        <taxon>Galdieria</taxon>
    </lineage>
</organism>
<feature type="transmembrane region" description="Helical" evidence="9">
    <location>
        <begin position="284"/>
        <end position="307"/>
    </location>
</feature>
<keyword evidence="5" id="KW-0256">Endoplasmic reticulum</keyword>
<dbReference type="GO" id="GO:0005789">
    <property type="term" value="C:endoplasmic reticulum membrane"/>
    <property type="evidence" value="ECO:0007669"/>
    <property type="project" value="UniProtKB-SubCell"/>
</dbReference>
<dbReference type="PANTHER" id="PTHR13117">
    <property type="entry name" value="ENDOPLASMIC RETICULUM MULTISPAN TRANSMEMBRANE PROTEIN-RELATED"/>
    <property type="match status" value="1"/>
</dbReference>
<dbReference type="Pfam" id="PF04506">
    <property type="entry name" value="Rft-1"/>
    <property type="match status" value="1"/>
</dbReference>
<feature type="transmembrane region" description="Helical" evidence="9">
    <location>
        <begin position="260"/>
        <end position="278"/>
    </location>
</feature>
<reference evidence="10 11" key="1">
    <citation type="submission" date="2022-07" db="EMBL/GenBank/DDBJ databases">
        <title>Genome-wide signatures of adaptation to extreme environments.</title>
        <authorList>
            <person name="Cho C.H."/>
            <person name="Yoon H.S."/>
        </authorList>
    </citation>
    <scope>NUCLEOTIDE SEQUENCE [LARGE SCALE GENOMIC DNA]</scope>
    <source>
        <strain evidence="10 11">108.79 E11</strain>
    </source>
</reference>
<comment type="caution">
    <text evidence="9">Lacks conserved residue(s) required for the propagation of feature annotation.</text>
</comment>
<evidence type="ECO:0000256" key="4">
    <source>
        <dbReference type="ARBA" id="ARBA00022692"/>
    </source>
</evidence>
<protein>
    <recommendedName>
        <fullName evidence="9">Protein RFT1 homolog</fullName>
    </recommendedName>
</protein>
<dbReference type="EMBL" id="JANCYU010000048">
    <property type="protein sequence ID" value="KAK4527133.1"/>
    <property type="molecule type" value="Genomic_DNA"/>
</dbReference>
<gene>
    <name evidence="10" type="ORF">GAYE_SCF35G5055</name>
</gene>
<evidence type="ECO:0000313" key="11">
    <source>
        <dbReference type="Proteomes" id="UP001300502"/>
    </source>
</evidence>
<dbReference type="Proteomes" id="UP001300502">
    <property type="component" value="Unassembled WGS sequence"/>
</dbReference>
<dbReference type="GO" id="GO:0006488">
    <property type="term" value="P:dolichol-linked oligosaccharide biosynthetic process"/>
    <property type="evidence" value="ECO:0007669"/>
    <property type="project" value="InterPro"/>
</dbReference>
<comment type="pathway">
    <text evidence="2">Protein modification; protein glycosylation.</text>
</comment>
<evidence type="ECO:0000256" key="7">
    <source>
        <dbReference type="ARBA" id="ARBA00023136"/>
    </source>
</evidence>
<evidence type="ECO:0000256" key="1">
    <source>
        <dbReference type="ARBA" id="ARBA00004477"/>
    </source>
</evidence>
<name>A0AAV9IIB2_9RHOD</name>
<feature type="transmembrane region" description="Helical" evidence="9">
    <location>
        <begin position="314"/>
        <end position="335"/>
    </location>
</feature>
<evidence type="ECO:0000256" key="6">
    <source>
        <dbReference type="ARBA" id="ARBA00022989"/>
    </source>
</evidence>
<keyword evidence="11" id="KW-1185">Reference proteome</keyword>
<dbReference type="PANTHER" id="PTHR13117:SF5">
    <property type="entry name" value="PROTEIN RFT1 HOMOLOG"/>
    <property type="match status" value="1"/>
</dbReference>
<evidence type="ECO:0000256" key="9">
    <source>
        <dbReference type="RuleBase" id="RU365067"/>
    </source>
</evidence>
<evidence type="ECO:0000256" key="2">
    <source>
        <dbReference type="ARBA" id="ARBA00004922"/>
    </source>
</evidence>